<reference evidence="6" key="1">
    <citation type="journal article" date="2013" name="Science">
        <title>The Amborella genome and the evolution of flowering plants.</title>
        <authorList>
            <consortium name="Amborella Genome Project"/>
        </authorList>
    </citation>
    <scope>NUCLEOTIDE SEQUENCE [LARGE SCALE GENOMIC DNA]</scope>
</reference>
<dbReference type="SMART" id="SM00591">
    <property type="entry name" value="RWD"/>
    <property type="match status" value="1"/>
</dbReference>
<dbReference type="OrthoDB" id="432311at2759"/>
<dbReference type="PROSITE" id="PS50089">
    <property type="entry name" value="ZF_RING_2"/>
    <property type="match status" value="1"/>
</dbReference>
<dbReference type="InterPro" id="IPR039133">
    <property type="entry name" value="RNF25"/>
</dbReference>
<dbReference type="SUPFAM" id="SSF57850">
    <property type="entry name" value="RING/U-box"/>
    <property type="match status" value="1"/>
</dbReference>
<dbReference type="AlphaFoldDB" id="W1NYA0"/>
<dbReference type="Gene3D" id="3.10.110.10">
    <property type="entry name" value="Ubiquitin Conjugating Enzyme"/>
    <property type="match status" value="1"/>
</dbReference>
<keyword evidence="1" id="KW-0862">Zinc</keyword>
<evidence type="ECO:0000256" key="1">
    <source>
        <dbReference type="PROSITE-ProRule" id="PRU00175"/>
    </source>
</evidence>
<dbReference type="GO" id="GO:0061630">
    <property type="term" value="F:ubiquitin protein ligase activity"/>
    <property type="evidence" value="ECO:0000318"/>
    <property type="project" value="GO_Central"/>
</dbReference>
<evidence type="ECO:0000256" key="2">
    <source>
        <dbReference type="SAM" id="MobiDB-lite"/>
    </source>
</evidence>
<dbReference type="EMBL" id="KI394940">
    <property type="protein sequence ID" value="ERN00251.1"/>
    <property type="molecule type" value="Genomic_DNA"/>
</dbReference>
<feature type="domain" description="RWD" evidence="4">
    <location>
        <begin position="7"/>
        <end position="113"/>
    </location>
</feature>
<dbReference type="InterPro" id="IPR016135">
    <property type="entry name" value="UBQ-conjugating_enzyme/RWD"/>
</dbReference>
<dbReference type="STRING" id="13333.W1NYA0"/>
<dbReference type="eggNOG" id="KOG4445">
    <property type="taxonomic scope" value="Eukaryota"/>
</dbReference>
<dbReference type="PANTHER" id="PTHR13198:SF4">
    <property type="entry name" value="E3 UBIQUITIN-PROTEIN LIGASE RNF25"/>
    <property type="match status" value="1"/>
</dbReference>
<evidence type="ECO:0000259" key="3">
    <source>
        <dbReference type="PROSITE" id="PS50089"/>
    </source>
</evidence>
<dbReference type="OMA" id="YQHHNRR"/>
<evidence type="ECO:0008006" key="7">
    <source>
        <dbReference type="Google" id="ProtNLM"/>
    </source>
</evidence>
<dbReference type="GO" id="GO:0006511">
    <property type="term" value="P:ubiquitin-dependent protein catabolic process"/>
    <property type="evidence" value="ECO:0000318"/>
    <property type="project" value="GO_Central"/>
</dbReference>
<dbReference type="HOGENOM" id="CLU_042112_0_0_1"/>
<name>W1NYA0_AMBTC</name>
<dbReference type="Proteomes" id="UP000017836">
    <property type="component" value="Unassembled WGS sequence"/>
</dbReference>
<sequence length="393" mass="43706">MEGELRAEIEAVQSVYGPDCLMVQELPTCITVHIRPRTADDLSQQFVEAILCIRVSGQYPYEPPTIDVIDSKGLDENRRAHLIATVQEQANELASYPMLVMVCEEAVETLSNMNHPDGNCPLCLYPLVTEVREEHCVPFMKLMSCYHCFHRQCIIRWWKWLQEEDRTRILSSDFSQTSSSLSIDLEGEGNASGERSEPLAAETHNVGNCPVCRKVIHAKDIEHVLDLLRPGSSQLPPDETNVVEEEVLLSDIETIKREKFEATVRVQRENGGLIEPKKIDVLQPGIFLPETTNLNSSRTGLSDQKVEASNFLTRSGDDSNTPGSSMAGGSVENVNSSQRRKGRDQKARVSGDKPDGPGANVDGGFMENVNSSERRKNRAQIVALTRDELNGDS</sequence>
<feature type="compositionally biased region" description="Polar residues" evidence="2">
    <location>
        <begin position="312"/>
        <end position="324"/>
    </location>
</feature>
<dbReference type="PANTHER" id="PTHR13198">
    <property type="entry name" value="RING FINGER PROTEIN 25"/>
    <property type="match status" value="1"/>
</dbReference>
<feature type="domain" description="RING-type" evidence="3">
    <location>
        <begin position="120"/>
        <end position="213"/>
    </location>
</feature>
<dbReference type="Gene3D" id="3.30.40.10">
    <property type="entry name" value="Zinc/RING finger domain, C3HC4 (zinc finger)"/>
    <property type="match status" value="1"/>
</dbReference>
<dbReference type="GO" id="GO:0008270">
    <property type="term" value="F:zinc ion binding"/>
    <property type="evidence" value="ECO:0007669"/>
    <property type="project" value="UniProtKB-KW"/>
</dbReference>
<dbReference type="GO" id="GO:0072344">
    <property type="term" value="P:rescue of stalled ribosome"/>
    <property type="evidence" value="ECO:0000318"/>
    <property type="project" value="GO_Central"/>
</dbReference>
<keyword evidence="1" id="KW-0479">Metal-binding</keyword>
<dbReference type="GO" id="GO:0005634">
    <property type="term" value="C:nucleus"/>
    <property type="evidence" value="ECO:0000318"/>
    <property type="project" value="GO_Central"/>
</dbReference>
<dbReference type="CDD" id="cd16448">
    <property type="entry name" value="RING-H2"/>
    <property type="match status" value="1"/>
</dbReference>
<feature type="region of interest" description="Disordered" evidence="2">
    <location>
        <begin position="312"/>
        <end position="393"/>
    </location>
</feature>
<organism evidence="5 6">
    <name type="scientific">Amborella trichopoda</name>
    <dbReference type="NCBI Taxonomy" id="13333"/>
    <lineage>
        <taxon>Eukaryota</taxon>
        <taxon>Viridiplantae</taxon>
        <taxon>Streptophyta</taxon>
        <taxon>Embryophyta</taxon>
        <taxon>Tracheophyta</taxon>
        <taxon>Spermatophyta</taxon>
        <taxon>Magnoliopsida</taxon>
        <taxon>Amborellales</taxon>
        <taxon>Amborellaceae</taxon>
        <taxon>Amborella</taxon>
    </lineage>
</organism>
<feature type="compositionally biased region" description="Basic and acidic residues" evidence="2">
    <location>
        <begin position="344"/>
        <end position="355"/>
    </location>
</feature>
<dbReference type="Pfam" id="PF05773">
    <property type="entry name" value="RWD"/>
    <property type="match status" value="1"/>
</dbReference>
<dbReference type="SMART" id="SM00184">
    <property type="entry name" value="RING"/>
    <property type="match status" value="1"/>
</dbReference>
<accession>W1NYA0</accession>
<keyword evidence="1" id="KW-0863">Zinc-finger</keyword>
<evidence type="ECO:0000313" key="6">
    <source>
        <dbReference type="Proteomes" id="UP000017836"/>
    </source>
</evidence>
<dbReference type="InterPro" id="IPR006575">
    <property type="entry name" value="RWD_dom"/>
</dbReference>
<proteinExistence type="predicted"/>
<dbReference type="Gramene" id="ERN00251">
    <property type="protein sequence ID" value="ERN00251"/>
    <property type="gene ID" value="AMTR_s00111p00136950"/>
</dbReference>
<dbReference type="SUPFAM" id="SSF54495">
    <property type="entry name" value="UBC-like"/>
    <property type="match status" value="1"/>
</dbReference>
<dbReference type="CDD" id="cd23818">
    <property type="entry name" value="RWD_RNF25"/>
    <property type="match status" value="1"/>
</dbReference>
<evidence type="ECO:0000313" key="5">
    <source>
        <dbReference type="EMBL" id="ERN00251.1"/>
    </source>
</evidence>
<dbReference type="InterPro" id="IPR013083">
    <property type="entry name" value="Znf_RING/FYVE/PHD"/>
</dbReference>
<protein>
    <recommendedName>
        <fullName evidence="7">RWD domain-containing protein</fullName>
    </recommendedName>
</protein>
<evidence type="ECO:0000259" key="4">
    <source>
        <dbReference type="PROSITE" id="PS50908"/>
    </source>
</evidence>
<dbReference type="FunFam" id="3.30.40.10:FF:000914">
    <property type="entry name" value="RWD domain-containing protein"/>
    <property type="match status" value="1"/>
</dbReference>
<gene>
    <name evidence="5" type="ORF">AMTR_s00111p00136950</name>
</gene>
<dbReference type="InterPro" id="IPR001841">
    <property type="entry name" value="Znf_RING"/>
</dbReference>
<keyword evidence="6" id="KW-1185">Reference proteome</keyword>
<dbReference type="PROSITE" id="PS50908">
    <property type="entry name" value="RWD"/>
    <property type="match status" value="1"/>
</dbReference>